<dbReference type="Proteomes" id="UP000304912">
    <property type="component" value="Chromosome"/>
</dbReference>
<gene>
    <name evidence="2" type="ORF">FBQ74_15010</name>
</gene>
<dbReference type="RefSeq" id="WP_139757433.1">
    <property type="nucleotide sequence ID" value="NZ_CP039852.1"/>
</dbReference>
<organism evidence="2 3">
    <name type="scientific">Salinimonas iocasae</name>
    <dbReference type="NCBI Taxonomy" id="2572577"/>
    <lineage>
        <taxon>Bacteria</taxon>
        <taxon>Pseudomonadati</taxon>
        <taxon>Pseudomonadota</taxon>
        <taxon>Gammaproteobacteria</taxon>
        <taxon>Alteromonadales</taxon>
        <taxon>Alteromonadaceae</taxon>
        <taxon>Alteromonas/Salinimonas group</taxon>
        <taxon>Salinimonas</taxon>
    </lineage>
</organism>
<keyword evidence="3" id="KW-1185">Reference proteome</keyword>
<evidence type="ECO:0000256" key="1">
    <source>
        <dbReference type="SAM" id="SignalP"/>
    </source>
</evidence>
<dbReference type="KEGG" id="salk:FBQ74_15010"/>
<dbReference type="AlphaFoldDB" id="A0A5B7YGD8"/>
<protein>
    <submittedName>
        <fullName evidence="2">Uncharacterized protein</fullName>
    </submittedName>
</protein>
<accession>A0A5B7YGD8</accession>
<proteinExistence type="predicted"/>
<feature type="chain" id="PRO_5023118649" evidence="1">
    <location>
        <begin position="24"/>
        <end position="81"/>
    </location>
</feature>
<feature type="signal peptide" evidence="1">
    <location>
        <begin position="1"/>
        <end position="23"/>
    </location>
</feature>
<evidence type="ECO:0000313" key="3">
    <source>
        <dbReference type="Proteomes" id="UP000304912"/>
    </source>
</evidence>
<dbReference type="OrthoDB" id="6332817at2"/>
<name>A0A5B7YGD8_9ALTE</name>
<dbReference type="EMBL" id="CP039852">
    <property type="protein sequence ID" value="QCZ94697.1"/>
    <property type="molecule type" value="Genomic_DNA"/>
</dbReference>
<sequence>MKMFLAIFAALLSAMMLPGCVLSEEHADTMTPTVDMGATCRLETCPDCAPVNACPLDKQEILGASCSCPTPNGIQYGQVTR</sequence>
<keyword evidence="1" id="KW-0732">Signal</keyword>
<evidence type="ECO:0000313" key="2">
    <source>
        <dbReference type="EMBL" id="QCZ94697.1"/>
    </source>
</evidence>
<reference evidence="2 3" key="1">
    <citation type="submission" date="2019-04" db="EMBL/GenBank/DDBJ databases">
        <title>Salinimonas iocasae sp. nov., a halophilic bacterium isolated from the outer tube casing of tubeworms in Okinawa Trough.</title>
        <authorList>
            <person name="Zhang H."/>
            <person name="Wang H."/>
            <person name="Li C."/>
        </authorList>
    </citation>
    <scope>NUCLEOTIDE SEQUENCE [LARGE SCALE GENOMIC DNA]</scope>
    <source>
        <strain evidence="2 3">KX18D6</strain>
    </source>
</reference>